<keyword evidence="8 14" id="KW-0931">ER-Golgi transport</keyword>
<keyword evidence="14" id="KW-0963">Cytoplasm</keyword>
<evidence type="ECO:0000256" key="1">
    <source>
        <dbReference type="ARBA" id="ARBA00004255"/>
    </source>
</evidence>
<dbReference type="STRING" id="13333.W1P397"/>
<dbReference type="eggNOG" id="KOG1986">
    <property type="taxonomic scope" value="Eukaryota"/>
</dbReference>
<dbReference type="EMBL" id="KI394767">
    <property type="protein sequence ID" value="ERN01430.1"/>
    <property type="molecule type" value="Genomic_DNA"/>
</dbReference>
<dbReference type="OMA" id="LFHGERE"/>
<reference evidence="22" key="1">
    <citation type="journal article" date="2013" name="Science">
        <title>The Amborella genome and the evolution of flowering plants.</title>
        <authorList>
            <consortium name="Amborella Genome Project"/>
        </authorList>
    </citation>
    <scope>NUCLEOTIDE SEQUENCE [LARGE SCALE GENOMIC DNA]</scope>
</reference>
<evidence type="ECO:0000256" key="11">
    <source>
        <dbReference type="ARBA" id="ARBA00023136"/>
    </source>
</evidence>
<dbReference type="SUPFAM" id="SSF53300">
    <property type="entry name" value="vWA-like"/>
    <property type="match status" value="1"/>
</dbReference>
<dbReference type="InterPro" id="IPR036465">
    <property type="entry name" value="vWFA_dom_sf"/>
</dbReference>
<dbReference type="InterPro" id="IPR036180">
    <property type="entry name" value="Gelsolin-like_dom_sf"/>
</dbReference>
<dbReference type="Pfam" id="PF04811">
    <property type="entry name" value="Sec23_trunk"/>
    <property type="match status" value="1"/>
</dbReference>
<dbReference type="SUPFAM" id="SSF81995">
    <property type="entry name" value="beta-sandwich domain of Sec23/24"/>
    <property type="match status" value="1"/>
</dbReference>
<organism evidence="21 22">
    <name type="scientific">Amborella trichopoda</name>
    <dbReference type="NCBI Taxonomy" id="13333"/>
    <lineage>
        <taxon>Eukaryota</taxon>
        <taxon>Viridiplantae</taxon>
        <taxon>Streptophyta</taxon>
        <taxon>Embryophyta</taxon>
        <taxon>Tracheophyta</taxon>
        <taxon>Spermatophyta</taxon>
        <taxon>Magnoliopsida</taxon>
        <taxon>Amborellales</taxon>
        <taxon>Amborellaceae</taxon>
        <taxon>Amborella</taxon>
    </lineage>
</organism>
<dbReference type="KEGG" id="atr:18429512"/>
<dbReference type="InterPro" id="IPR029006">
    <property type="entry name" value="ADF-H/Gelsolin-like_dom_sf"/>
</dbReference>
<dbReference type="Pfam" id="PF04815">
    <property type="entry name" value="Sec23_helical"/>
    <property type="match status" value="1"/>
</dbReference>
<feature type="domain" description="Sec23/Sec24 beta-sandwich" evidence="20">
    <location>
        <begin position="415"/>
        <end position="515"/>
    </location>
</feature>
<dbReference type="GO" id="GO:0005096">
    <property type="term" value="F:GTPase activator activity"/>
    <property type="evidence" value="ECO:0000318"/>
    <property type="project" value="GO_Central"/>
</dbReference>
<evidence type="ECO:0000256" key="7">
    <source>
        <dbReference type="ARBA" id="ARBA00022833"/>
    </source>
</evidence>
<dbReference type="FunFam" id="3.40.50.410:FF:000043">
    <property type="entry name" value="Protein transport protein SEC23"/>
    <property type="match status" value="1"/>
</dbReference>
<keyword evidence="9 14" id="KW-0653">Protein transport</keyword>
<dbReference type="SUPFAM" id="SSF81811">
    <property type="entry name" value="Helical domain of Sec23/24"/>
    <property type="match status" value="1"/>
</dbReference>
<dbReference type="InterPro" id="IPR006895">
    <property type="entry name" value="Znf_Sec23_Sec24"/>
</dbReference>
<dbReference type="SUPFAM" id="SSF82754">
    <property type="entry name" value="C-terminal, gelsolin-like domain of Sec23/24"/>
    <property type="match status" value="1"/>
</dbReference>
<feature type="domain" description="Sec23/Sec24 helical" evidence="19">
    <location>
        <begin position="528"/>
        <end position="625"/>
    </location>
</feature>
<dbReference type="GO" id="GO:0008270">
    <property type="term" value="F:zinc ion binding"/>
    <property type="evidence" value="ECO:0007669"/>
    <property type="project" value="InterPro"/>
</dbReference>
<feature type="domain" description="Gelsolin-like" evidence="16">
    <location>
        <begin position="642"/>
        <end position="728"/>
    </location>
</feature>
<name>W1P397_AMBTC</name>
<evidence type="ECO:0000256" key="5">
    <source>
        <dbReference type="ARBA" id="ARBA00022723"/>
    </source>
</evidence>
<feature type="region of interest" description="Disordered" evidence="15">
    <location>
        <begin position="119"/>
        <end position="139"/>
    </location>
</feature>
<dbReference type="AlphaFoldDB" id="W1P397"/>
<comment type="similarity">
    <text evidence="2 14">Belongs to the SEC23/SEC24 family. SEC23 subfamily.</text>
</comment>
<accession>W1P397</accession>
<dbReference type="Pfam" id="PF08033">
    <property type="entry name" value="Sec23_BS"/>
    <property type="match status" value="1"/>
</dbReference>
<sequence length="772" mass="86025">MDFIELEAIEGLRWSWNTWPTTPSEASSLVIPLSIMCTPLMQLQDTPLLPYHPLACKQCRAILNPYARVEYQTRVWYCPFCFSRNPFPSSYVGISETNLPAELFPTYSTVEYVLSSGKPTQPTSSSSSISASSSSSSLGLGSDSSVRFGGPGFVFVVDTCMEEEEFGVLKKEILRLLTRLPENAMVGLITFGSMVFVHDLGYGACLRAVVLRGDRDVSPQKIQELLGISHLHHRHFGKAHIHRQGYLLPISDCEFNFTAALEGISVSVPPMPGHRPQRSTGAAIAVATTLLEACLPNTGVQIMTFLSGPTTVGPAMVVETDLTKSIRTHQDLLSDRAPHYKKACNFYSHLAQRLSDSSLSLDVFACSLDQVGTAELKPSVESSGGLMVLAESFGSDQFKKCLHRLFELDHHDMNFNATIDVVTTKEVKICGALGPCVSLRRKNSLVSEKEIGKGGTCAWKLSTIHSKTCIAFFFEVGGEPKAQPGSAFLIQFQTRYRNGNGETRLRVTTCARRWVDKARFQEIAEGFDQEAAASVMARLAIHKAEQSCADNALRWLDKTLIRFAAKFGDYVKEDPSTFRLSSTFSLYPQFMFYLRRSQFLDVFNNTPDETAFFRLVLNREGVVGSLVMIQPTLFRYSFDGPPVPVLLDVKSISLDCILLFDSFFHVVVHFGSNFAQWRKLGYLEYPNYENLRKLMEAPVQDAEALIAERIPVPKLVVCDQHGSQARFLLAKLNPSITQKTEWVDTSSTEMIFTDDPSLQDFMKHLQELAVQS</sequence>
<keyword evidence="5 14" id="KW-0479">Metal-binding</keyword>
<dbReference type="GO" id="GO:0000139">
    <property type="term" value="C:Golgi membrane"/>
    <property type="evidence" value="ECO:0007669"/>
    <property type="project" value="UniProtKB-SubCell"/>
</dbReference>
<evidence type="ECO:0000256" key="6">
    <source>
        <dbReference type="ARBA" id="ARBA00022824"/>
    </source>
</evidence>
<evidence type="ECO:0000259" key="20">
    <source>
        <dbReference type="Pfam" id="PF08033"/>
    </source>
</evidence>
<evidence type="ECO:0000256" key="8">
    <source>
        <dbReference type="ARBA" id="ARBA00022892"/>
    </source>
</evidence>
<dbReference type="Gene3D" id="2.30.30.380">
    <property type="entry name" value="Zn-finger domain of Sec23/24"/>
    <property type="match status" value="1"/>
</dbReference>
<evidence type="ECO:0000259" key="16">
    <source>
        <dbReference type="Pfam" id="PF00626"/>
    </source>
</evidence>
<evidence type="ECO:0000259" key="19">
    <source>
        <dbReference type="Pfam" id="PF04815"/>
    </source>
</evidence>
<dbReference type="HOGENOM" id="CLU_008658_3_0_1"/>
<dbReference type="GO" id="GO:0005789">
    <property type="term" value="C:endoplasmic reticulum membrane"/>
    <property type="evidence" value="ECO:0007669"/>
    <property type="project" value="UniProtKB-SubCell"/>
</dbReference>
<evidence type="ECO:0000256" key="2">
    <source>
        <dbReference type="ARBA" id="ARBA00009210"/>
    </source>
</evidence>
<feature type="domain" description="Zinc finger Sec23/Sec24-type" evidence="17">
    <location>
        <begin position="53"/>
        <end position="91"/>
    </location>
</feature>
<dbReference type="Pfam" id="PF00626">
    <property type="entry name" value="Gelsolin"/>
    <property type="match status" value="1"/>
</dbReference>
<dbReference type="OrthoDB" id="10256289at2759"/>
<dbReference type="InterPro" id="IPR012990">
    <property type="entry name" value="Beta-sandwich_Sec23_24"/>
</dbReference>
<dbReference type="InterPro" id="IPR036175">
    <property type="entry name" value="Sec23/24_helical_dom_sf"/>
</dbReference>
<evidence type="ECO:0000313" key="22">
    <source>
        <dbReference type="Proteomes" id="UP000017836"/>
    </source>
</evidence>
<dbReference type="GO" id="GO:0090110">
    <property type="term" value="P:COPII-coated vesicle cargo loading"/>
    <property type="evidence" value="ECO:0000318"/>
    <property type="project" value="GO_Central"/>
</dbReference>
<evidence type="ECO:0000259" key="17">
    <source>
        <dbReference type="Pfam" id="PF04810"/>
    </source>
</evidence>
<dbReference type="Gene3D" id="3.40.20.10">
    <property type="entry name" value="Severin"/>
    <property type="match status" value="1"/>
</dbReference>
<keyword evidence="6 14" id="KW-0256">Endoplasmic reticulum</keyword>
<dbReference type="Proteomes" id="UP000017836">
    <property type="component" value="Unassembled WGS sequence"/>
</dbReference>
<dbReference type="Gene3D" id="1.20.120.730">
    <property type="entry name" value="Sec23/Sec24 helical domain"/>
    <property type="match status" value="1"/>
</dbReference>
<evidence type="ECO:0000313" key="21">
    <source>
        <dbReference type="EMBL" id="ERN01430.1"/>
    </source>
</evidence>
<dbReference type="PANTHER" id="PTHR11141">
    <property type="entry name" value="PROTEIN TRANSPORT PROTEIN SEC23"/>
    <property type="match status" value="1"/>
</dbReference>
<dbReference type="InterPro" id="IPR007123">
    <property type="entry name" value="Gelsolin-like_dom"/>
</dbReference>
<keyword evidence="12 14" id="KW-0968">Cytoplasmic vesicle</keyword>
<dbReference type="FunFam" id="3.40.20.10:FF:000041">
    <property type="entry name" value="Protein transport protein SEC23"/>
    <property type="match status" value="1"/>
</dbReference>
<comment type="function">
    <text evidence="13 14">Component of the coat protein complex II (COPII) which promotes the formation of transport vesicles from the endoplasmic reticulum (ER). The coat has two main functions, the physical deformation of the endoplasmic reticulum membrane into vesicles and the selection of cargo molecules.</text>
</comment>
<dbReference type="InterPro" id="IPR037364">
    <property type="entry name" value="Sec23"/>
</dbReference>
<keyword evidence="7 14" id="KW-0862">Zinc</keyword>
<evidence type="ECO:0000256" key="10">
    <source>
        <dbReference type="ARBA" id="ARBA00023034"/>
    </source>
</evidence>
<dbReference type="GO" id="GO:0006886">
    <property type="term" value="P:intracellular protein transport"/>
    <property type="evidence" value="ECO:0007669"/>
    <property type="project" value="InterPro"/>
</dbReference>
<dbReference type="InterPro" id="IPR036174">
    <property type="entry name" value="Znf_Sec23_Sec24_sf"/>
</dbReference>
<dbReference type="GO" id="GO:0070971">
    <property type="term" value="C:endoplasmic reticulum exit site"/>
    <property type="evidence" value="ECO:0000318"/>
    <property type="project" value="GO_Central"/>
</dbReference>
<feature type="domain" description="Sec23/Sec24 trunk" evidence="18">
    <location>
        <begin position="151"/>
        <end position="405"/>
    </location>
</feature>
<keyword evidence="22" id="KW-1185">Reference proteome</keyword>
<dbReference type="Gene3D" id="3.40.50.410">
    <property type="entry name" value="von Willebrand factor, type A domain"/>
    <property type="match status" value="1"/>
</dbReference>
<evidence type="ECO:0000256" key="9">
    <source>
        <dbReference type="ARBA" id="ARBA00022927"/>
    </source>
</evidence>
<evidence type="ECO:0000256" key="12">
    <source>
        <dbReference type="ARBA" id="ARBA00023329"/>
    </source>
</evidence>
<keyword evidence="11 14" id="KW-0472">Membrane</keyword>
<dbReference type="InterPro" id="IPR006896">
    <property type="entry name" value="Sec23/24_trunk_dom"/>
</dbReference>
<dbReference type="PANTHER" id="PTHR11141:SF22">
    <property type="entry name" value="PROTEIN TRANSPORT PROTEIN SEC23 G"/>
    <property type="match status" value="1"/>
</dbReference>
<comment type="subcellular location">
    <subcellularLocation>
        <location evidence="14">Cytoplasmic vesicle</location>
        <location evidence="14">COPII-coated vesicle membrane</location>
        <topology evidence="14">Peripheral membrane protein</topology>
        <orientation evidence="14">Cytoplasmic side</orientation>
    </subcellularLocation>
    <subcellularLocation>
        <location evidence="14">Endoplasmic reticulum membrane</location>
        <topology evidence="14">Peripheral membrane protein</topology>
        <orientation evidence="14">Cytoplasmic side</orientation>
    </subcellularLocation>
    <subcellularLocation>
        <location evidence="1">Golgi apparatus membrane</location>
        <topology evidence="1">Peripheral membrane protein</topology>
        <orientation evidence="1">Cytoplasmic side</orientation>
    </subcellularLocation>
</comment>
<evidence type="ECO:0000256" key="15">
    <source>
        <dbReference type="SAM" id="MobiDB-lite"/>
    </source>
</evidence>
<evidence type="ECO:0000256" key="13">
    <source>
        <dbReference type="ARBA" id="ARBA00025471"/>
    </source>
</evidence>
<evidence type="ECO:0000259" key="18">
    <source>
        <dbReference type="Pfam" id="PF04811"/>
    </source>
</evidence>
<dbReference type="SUPFAM" id="SSF82919">
    <property type="entry name" value="Zn-finger domain of Sec23/24"/>
    <property type="match status" value="1"/>
</dbReference>
<dbReference type="Pfam" id="PF04810">
    <property type="entry name" value="zf-Sec23_Sec24"/>
    <property type="match status" value="1"/>
</dbReference>
<proteinExistence type="inferred from homology"/>
<feature type="compositionally biased region" description="Low complexity" evidence="15">
    <location>
        <begin position="124"/>
        <end position="139"/>
    </location>
</feature>
<keyword evidence="4 14" id="KW-0813">Transport</keyword>
<dbReference type="Gramene" id="ERN01430">
    <property type="protein sequence ID" value="ERN01430"/>
    <property type="gene ID" value="AMTR_s00002p00266230"/>
</dbReference>
<dbReference type="InterPro" id="IPR006900">
    <property type="entry name" value="Sec23/24_helical_dom"/>
</dbReference>
<dbReference type="FunFam" id="2.30.30.380:FF:000001">
    <property type="entry name" value="Protein transport protein SEC23"/>
    <property type="match status" value="1"/>
</dbReference>
<keyword evidence="10" id="KW-0333">Golgi apparatus</keyword>
<dbReference type="GO" id="GO:0030127">
    <property type="term" value="C:COPII vesicle coat"/>
    <property type="evidence" value="ECO:0000318"/>
    <property type="project" value="GO_Central"/>
</dbReference>
<evidence type="ECO:0000256" key="4">
    <source>
        <dbReference type="ARBA" id="ARBA00022448"/>
    </source>
</evidence>
<evidence type="ECO:0000256" key="3">
    <source>
        <dbReference type="ARBA" id="ARBA00021212"/>
    </source>
</evidence>
<protein>
    <recommendedName>
        <fullName evidence="3 14">Protein transport protein SEC23</fullName>
    </recommendedName>
</protein>
<evidence type="ECO:0000256" key="14">
    <source>
        <dbReference type="RuleBase" id="RU365030"/>
    </source>
</evidence>
<gene>
    <name evidence="21" type="ORF">AMTR_s00002p00266230</name>
</gene>